<dbReference type="EMBL" id="KE525275">
    <property type="protein sequence ID" value="KFB44332.1"/>
    <property type="molecule type" value="Genomic_DNA"/>
</dbReference>
<accession>A0A084W288</accession>
<keyword evidence="4" id="KW-1185">Reference proteome</keyword>
<name>A0A084W288_ANOSI</name>
<protein>
    <submittedName>
        <fullName evidence="2 3">DNA replication protein</fullName>
    </submittedName>
</protein>
<dbReference type="VEuPathDB" id="VectorBase:ASIC012269"/>
<dbReference type="EMBL" id="ATLV01019547">
    <property type="status" value="NOT_ANNOTATED_CDS"/>
    <property type="molecule type" value="Genomic_DNA"/>
</dbReference>
<dbReference type="EnsemblMetazoa" id="ASIC012269-RA">
    <property type="protein sequence ID" value="ASIC012269-PA"/>
    <property type="gene ID" value="ASIC012269"/>
</dbReference>
<sequence>MRSYGRNIVSTSTPGSTLWWKVFHPGEVEDWENQHETRPDPAGPSPTGDSFFQPLGLTAGGILKLICATALTLLQPKLRYVRSLSFLPHASQHP</sequence>
<reference evidence="3" key="2">
    <citation type="submission" date="2020-05" db="UniProtKB">
        <authorList>
            <consortium name="EnsemblMetazoa"/>
        </authorList>
    </citation>
    <scope>IDENTIFICATION</scope>
</reference>
<evidence type="ECO:0000313" key="3">
    <source>
        <dbReference type="EnsemblMetazoa" id="ASIC012269-PA"/>
    </source>
</evidence>
<dbReference type="Proteomes" id="UP000030765">
    <property type="component" value="Unassembled WGS sequence"/>
</dbReference>
<gene>
    <name evidence="2" type="ORF">ZHAS_00012269</name>
</gene>
<evidence type="ECO:0000313" key="4">
    <source>
        <dbReference type="Proteomes" id="UP000030765"/>
    </source>
</evidence>
<evidence type="ECO:0000313" key="2">
    <source>
        <dbReference type="EMBL" id="KFB44332.1"/>
    </source>
</evidence>
<organism evidence="2">
    <name type="scientific">Anopheles sinensis</name>
    <name type="common">Mosquito</name>
    <dbReference type="NCBI Taxonomy" id="74873"/>
    <lineage>
        <taxon>Eukaryota</taxon>
        <taxon>Metazoa</taxon>
        <taxon>Ecdysozoa</taxon>
        <taxon>Arthropoda</taxon>
        <taxon>Hexapoda</taxon>
        <taxon>Insecta</taxon>
        <taxon>Pterygota</taxon>
        <taxon>Neoptera</taxon>
        <taxon>Endopterygota</taxon>
        <taxon>Diptera</taxon>
        <taxon>Nematocera</taxon>
        <taxon>Culicoidea</taxon>
        <taxon>Culicidae</taxon>
        <taxon>Anophelinae</taxon>
        <taxon>Anopheles</taxon>
    </lineage>
</organism>
<feature type="region of interest" description="Disordered" evidence="1">
    <location>
        <begin position="30"/>
        <end position="50"/>
    </location>
</feature>
<dbReference type="AlphaFoldDB" id="A0A084W288"/>
<feature type="compositionally biased region" description="Basic and acidic residues" evidence="1">
    <location>
        <begin position="30"/>
        <end position="39"/>
    </location>
</feature>
<reference evidence="2 4" key="1">
    <citation type="journal article" date="2014" name="BMC Genomics">
        <title>Genome sequence of Anopheles sinensis provides insight into genetics basis of mosquito competence for malaria parasites.</title>
        <authorList>
            <person name="Zhou D."/>
            <person name="Zhang D."/>
            <person name="Ding G."/>
            <person name="Shi L."/>
            <person name="Hou Q."/>
            <person name="Ye Y."/>
            <person name="Xu Y."/>
            <person name="Zhou H."/>
            <person name="Xiong C."/>
            <person name="Li S."/>
            <person name="Yu J."/>
            <person name="Hong S."/>
            <person name="Yu X."/>
            <person name="Zou P."/>
            <person name="Chen C."/>
            <person name="Chang X."/>
            <person name="Wang W."/>
            <person name="Lv Y."/>
            <person name="Sun Y."/>
            <person name="Ma L."/>
            <person name="Shen B."/>
            <person name="Zhu C."/>
        </authorList>
    </citation>
    <scope>NUCLEOTIDE SEQUENCE [LARGE SCALE GENOMIC DNA]</scope>
</reference>
<evidence type="ECO:0000256" key="1">
    <source>
        <dbReference type="SAM" id="MobiDB-lite"/>
    </source>
</evidence>
<proteinExistence type="predicted"/>